<dbReference type="EMBL" id="GGFJ01012115">
    <property type="protein sequence ID" value="MBW61256.1"/>
    <property type="molecule type" value="Transcribed_RNA"/>
</dbReference>
<sequence length="118" mass="12994">MVLLLESLATVTACVSSRFIQIDVHLRMAEGRIGTAIAADNPLRRFDDWRFVNHFNGPVGVYHLGCIYEAGISVVASFVELSCVRYFILNHGTATGQDLRADGSGAADRIRQPACRRQ</sequence>
<proteinExistence type="predicted"/>
<protein>
    <submittedName>
        <fullName evidence="1">Putative secreted protein</fullName>
    </submittedName>
</protein>
<name>A0A2M4C7A2_9DIPT</name>
<accession>A0A2M4C7A2</accession>
<evidence type="ECO:0000313" key="1">
    <source>
        <dbReference type="EMBL" id="MBW61256.1"/>
    </source>
</evidence>
<reference evidence="1" key="1">
    <citation type="submission" date="2018-01" db="EMBL/GenBank/DDBJ databases">
        <title>An insight into the sialome of Amazonian anophelines.</title>
        <authorList>
            <person name="Ribeiro J.M."/>
            <person name="Scarpassa V."/>
            <person name="Calvo E."/>
        </authorList>
    </citation>
    <scope>NUCLEOTIDE SEQUENCE</scope>
    <source>
        <tissue evidence="1">Salivary glands</tissue>
    </source>
</reference>
<organism evidence="1">
    <name type="scientific">Anopheles marajoara</name>
    <dbReference type="NCBI Taxonomy" id="58244"/>
    <lineage>
        <taxon>Eukaryota</taxon>
        <taxon>Metazoa</taxon>
        <taxon>Ecdysozoa</taxon>
        <taxon>Arthropoda</taxon>
        <taxon>Hexapoda</taxon>
        <taxon>Insecta</taxon>
        <taxon>Pterygota</taxon>
        <taxon>Neoptera</taxon>
        <taxon>Endopterygota</taxon>
        <taxon>Diptera</taxon>
        <taxon>Nematocera</taxon>
        <taxon>Culicoidea</taxon>
        <taxon>Culicidae</taxon>
        <taxon>Anophelinae</taxon>
        <taxon>Anopheles</taxon>
    </lineage>
</organism>
<dbReference type="AlphaFoldDB" id="A0A2M4C7A2"/>